<sequence length="452" mass="48259">MTEPVRSTIDSLGGTPASALESAREAYAEANQESRRHFESACAHMPGGNTRTVLFHSPFPLRIVRGQDARLWDADGHEYVDFLGDFTAGLFGHTNPAIADAVRSALADGISLSGHNRLEARFAARICERFPSVDSVRFTNSGTEANLLAITTAMATTGRRKILVFDGAYHGSLASFAGGSAPTNVPHEWVVGTYNDIDSTSALLDEYGSSLAAVLVEPMLGSGGCVPADQEFLRLLRRRTRESGTLLIFDEVMTSRLAHGGYQSISGLEADLTTLGKYIGGGLSFGAFGGRSDLMSVFDPRQPGSLAHAGTFNNNVLTMSAGLAALDELTPEAADELGTRGDRLRTELNLLCEESGVPMVFTGLGSLMTVHFTDRAVHCGADVRGADQELKELFFFDMLAAGVYLARRGMVALSLTIGSAECRLLFEAVAAFIERRRPVLSGIARQQSSAAP</sequence>
<evidence type="ECO:0000256" key="2">
    <source>
        <dbReference type="ARBA" id="ARBA00022898"/>
    </source>
</evidence>
<comment type="similarity">
    <text evidence="3">Belongs to the class-III pyridoxal-phosphate-dependent aminotransferase family.</text>
</comment>
<keyword evidence="5" id="KW-1185">Reference proteome</keyword>
<dbReference type="Proteomes" id="UP001500994">
    <property type="component" value="Unassembled WGS sequence"/>
</dbReference>
<dbReference type="EMBL" id="BAAARK010000012">
    <property type="protein sequence ID" value="GAA2667170.1"/>
    <property type="molecule type" value="Genomic_DNA"/>
</dbReference>
<dbReference type="Gene3D" id="3.40.640.10">
    <property type="entry name" value="Type I PLP-dependent aspartate aminotransferase-like (Major domain)"/>
    <property type="match status" value="1"/>
</dbReference>
<accession>A0ABN3S6H9</accession>
<dbReference type="Gene3D" id="3.90.1150.10">
    <property type="entry name" value="Aspartate Aminotransferase, domain 1"/>
    <property type="match status" value="1"/>
</dbReference>
<dbReference type="Pfam" id="PF00202">
    <property type="entry name" value="Aminotran_3"/>
    <property type="match status" value="1"/>
</dbReference>
<comment type="cofactor">
    <cofactor evidence="1">
        <name>pyridoxal 5'-phosphate</name>
        <dbReference type="ChEBI" id="CHEBI:597326"/>
    </cofactor>
</comment>
<dbReference type="InterPro" id="IPR005814">
    <property type="entry name" value="Aminotrans_3"/>
</dbReference>
<dbReference type="InterPro" id="IPR015421">
    <property type="entry name" value="PyrdxlP-dep_Trfase_major"/>
</dbReference>
<dbReference type="InterPro" id="IPR015422">
    <property type="entry name" value="PyrdxlP-dep_Trfase_small"/>
</dbReference>
<evidence type="ECO:0000313" key="5">
    <source>
        <dbReference type="Proteomes" id="UP001500994"/>
    </source>
</evidence>
<reference evidence="4 5" key="1">
    <citation type="journal article" date="2019" name="Int. J. Syst. Evol. Microbiol.">
        <title>The Global Catalogue of Microorganisms (GCM) 10K type strain sequencing project: providing services to taxonomists for standard genome sequencing and annotation.</title>
        <authorList>
            <consortium name="The Broad Institute Genomics Platform"/>
            <consortium name="The Broad Institute Genome Sequencing Center for Infectious Disease"/>
            <person name="Wu L."/>
            <person name="Ma J."/>
        </authorList>
    </citation>
    <scope>NUCLEOTIDE SEQUENCE [LARGE SCALE GENOMIC DNA]</scope>
    <source>
        <strain evidence="4 5">JCM 16374</strain>
    </source>
</reference>
<evidence type="ECO:0000256" key="1">
    <source>
        <dbReference type="ARBA" id="ARBA00001933"/>
    </source>
</evidence>
<protein>
    <submittedName>
        <fullName evidence="4">Glutamate-1-semialdehyde 2,1-aminomutase</fullName>
    </submittedName>
</protein>
<dbReference type="InterPro" id="IPR015424">
    <property type="entry name" value="PyrdxlP-dep_Trfase"/>
</dbReference>
<dbReference type="SUPFAM" id="SSF53383">
    <property type="entry name" value="PLP-dependent transferases"/>
    <property type="match status" value="1"/>
</dbReference>
<evidence type="ECO:0000313" key="4">
    <source>
        <dbReference type="EMBL" id="GAA2667170.1"/>
    </source>
</evidence>
<dbReference type="PANTHER" id="PTHR43713">
    <property type="entry name" value="GLUTAMATE-1-SEMIALDEHYDE 2,1-AMINOMUTASE"/>
    <property type="match status" value="1"/>
</dbReference>
<proteinExistence type="inferred from homology"/>
<gene>
    <name evidence="4" type="primary">hemL_1</name>
    <name evidence="4" type="ORF">GCM10009864_40910</name>
</gene>
<name>A0ABN3S6H9_9ACTN</name>
<keyword evidence="2 3" id="KW-0663">Pyridoxal phosphate</keyword>
<comment type="caution">
    <text evidence="4">The sequence shown here is derived from an EMBL/GenBank/DDBJ whole genome shotgun (WGS) entry which is preliminary data.</text>
</comment>
<evidence type="ECO:0000256" key="3">
    <source>
        <dbReference type="RuleBase" id="RU003560"/>
    </source>
</evidence>
<dbReference type="PANTHER" id="PTHR43713:SF3">
    <property type="entry name" value="GLUTAMATE-1-SEMIALDEHYDE 2,1-AMINOMUTASE 1, CHLOROPLASTIC-RELATED"/>
    <property type="match status" value="1"/>
</dbReference>
<organism evidence="4 5">
    <name type="scientific">Streptomyces lunalinharesii</name>
    <dbReference type="NCBI Taxonomy" id="333384"/>
    <lineage>
        <taxon>Bacteria</taxon>
        <taxon>Bacillati</taxon>
        <taxon>Actinomycetota</taxon>
        <taxon>Actinomycetes</taxon>
        <taxon>Kitasatosporales</taxon>
        <taxon>Streptomycetaceae</taxon>
        <taxon>Streptomyces</taxon>
    </lineage>
</organism>